<evidence type="ECO:0000259" key="13">
    <source>
        <dbReference type="PROSITE" id="PS50893"/>
    </source>
</evidence>
<feature type="compositionally biased region" description="Low complexity" evidence="11">
    <location>
        <begin position="495"/>
        <end position="518"/>
    </location>
</feature>
<dbReference type="InterPro" id="IPR015856">
    <property type="entry name" value="ABC_transpr_CbiO/EcfA_su"/>
</dbReference>
<keyword evidence="8" id="KW-1278">Translocase</keyword>
<dbReference type="Proteomes" id="UP000693892">
    <property type="component" value="Unassembled WGS sequence"/>
</dbReference>
<dbReference type="InterPro" id="IPR003439">
    <property type="entry name" value="ABC_transporter-like_ATP-bd"/>
</dbReference>
<evidence type="ECO:0000313" key="14">
    <source>
        <dbReference type="EMBL" id="CAG7610067.1"/>
    </source>
</evidence>
<evidence type="ECO:0000256" key="5">
    <source>
        <dbReference type="ARBA" id="ARBA00022692"/>
    </source>
</evidence>
<dbReference type="InterPro" id="IPR003339">
    <property type="entry name" value="ABC/ECF_trnsptr_transmembrane"/>
</dbReference>
<dbReference type="SMART" id="SM00382">
    <property type="entry name" value="AAA"/>
    <property type="match status" value="2"/>
</dbReference>
<proteinExistence type="predicted"/>
<dbReference type="PANTHER" id="PTHR43553">
    <property type="entry name" value="HEAVY METAL TRANSPORTER"/>
    <property type="match status" value="1"/>
</dbReference>
<gene>
    <name evidence="14" type="primary">btuD_10</name>
    <name evidence="14" type="ORF">LEUCIP111803_01257</name>
</gene>
<evidence type="ECO:0000256" key="7">
    <source>
        <dbReference type="ARBA" id="ARBA00022840"/>
    </source>
</evidence>
<name>A0A916JWR0_9MICO</name>
<dbReference type="GO" id="GO:0005524">
    <property type="term" value="F:ATP binding"/>
    <property type="evidence" value="ECO:0007669"/>
    <property type="project" value="UniProtKB-KW"/>
</dbReference>
<dbReference type="AlphaFoldDB" id="A0A916JWR0"/>
<feature type="region of interest" description="Disordered" evidence="11">
    <location>
        <begin position="483"/>
        <end position="523"/>
    </location>
</feature>
<evidence type="ECO:0000256" key="10">
    <source>
        <dbReference type="ARBA" id="ARBA00023136"/>
    </source>
</evidence>
<feature type="transmembrane region" description="Helical" evidence="12">
    <location>
        <begin position="168"/>
        <end position="190"/>
    </location>
</feature>
<evidence type="ECO:0000256" key="3">
    <source>
        <dbReference type="ARBA" id="ARBA00022448"/>
    </source>
</evidence>
<feature type="transmembrane region" description="Helical" evidence="12">
    <location>
        <begin position="21"/>
        <end position="42"/>
    </location>
</feature>
<feature type="domain" description="ABC transporter" evidence="13">
    <location>
        <begin position="532"/>
        <end position="754"/>
    </location>
</feature>
<evidence type="ECO:0000256" key="6">
    <source>
        <dbReference type="ARBA" id="ARBA00022741"/>
    </source>
</evidence>
<evidence type="ECO:0000313" key="15">
    <source>
        <dbReference type="Proteomes" id="UP000693892"/>
    </source>
</evidence>
<keyword evidence="3" id="KW-0813">Transport</keyword>
<dbReference type="CDD" id="cd03225">
    <property type="entry name" value="ABC_cobalt_CbiO_domain1"/>
    <property type="match status" value="1"/>
</dbReference>
<keyword evidence="5 12" id="KW-0812">Transmembrane</keyword>
<dbReference type="InterPro" id="IPR003959">
    <property type="entry name" value="ATPase_AAA_core"/>
</dbReference>
<evidence type="ECO:0000256" key="11">
    <source>
        <dbReference type="SAM" id="MobiDB-lite"/>
    </source>
</evidence>
<protein>
    <submittedName>
        <fullName evidence="14">Vitamin B12 import ATP-binding protein BtuD</fullName>
    </submittedName>
</protein>
<keyword evidence="15" id="KW-1185">Reference proteome</keyword>
<dbReference type="PROSITE" id="PS50893">
    <property type="entry name" value="ABC_TRANSPORTER_2"/>
    <property type="match status" value="2"/>
</dbReference>
<feature type="transmembrane region" description="Helical" evidence="12">
    <location>
        <begin position="48"/>
        <end position="67"/>
    </location>
</feature>
<evidence type="ECO:0000256" key="12">
    <source>
        <dbReference type="SAM" id="Phobius"/>
    </source>
</evidence>
<feature type="transmembrane region" description="Helical" evidence="12">
    <location>
        <begin position="143"/>
        <end position="162"/>
    </location>
</feature>
<dbReference type="RefSeq" id="WP_218114878.1">
    <property type="nucleotide sequence ID" value="NZ_CAJVAP010000012.1"/>
</dbReference>
<keyword evidence="6" id="KW-0547">Nucleotide-binding</keyword>
<dbReference type="GO" id="GO:0043190">
    <property type="term" value="C:ATP-binding cassette (ABC) transporter complex"/>
    <property type="evidence" value="ECO:0007669"/>
    <property type="project" value="TreeGrafter"/>
</dbReference>
<reference evidence="14" key="1">
    <citation type="submission" date="2021-06" db="EMBL/GenBank/DDBJ databases">
        <authorList>
            <person name="Criscuolo A."/>
        </authorList>
    </citation>
    <scope>NUCLEOTIDE SEQUENCE</scope>
    <source>
        <strain evidence="14">CIP111803</strain>
    </source>
</reference>
<dbReference type="InterPro" id="IPR050095">
    <property type="entry name" value="ECF_ABC_transporter_ATP-bd"/>
</dbReference>
<evidence type="ECO:0000256" key="9">
    <source>
        <dbReference type="ARBA" id="ARBA00022989"/>
    </source>
</evidence>
<evidence type="ECO:0000256" key="2">
    <source>
        <dbReference type="ARBA" id="ARBA00004202"/>
    </source>
</evidence>
<feature type="domain" description="ABC transporter" evidence="13">
    <location>
        <begin position="261"/>
        <end position="506"/>
    </location>
</feature>
<dbReference type="EMBL" id="CAJVAP010000012">
    <property type="protein sequence ID" value="CAG7610067.1"/>
    <property type="molecule type" value="Genomic_DNA"/>
</dbReference>
<evidence type="ECO:0000256" key="8">
    <source>
        <dbReference type="ARBA" id="ARBA00022967"/>
    </source>
</evidence>
<keyword evidence="7 14" id="KW-0067">ATP-binding</keyword>
<comment type="caution">
    <text evidence="14">The sequence shown here is derived from an EMBL/GenBank/DDBJ whole genome shotgun (WGS) entry which is preliminary data.</text>
</comment>
<dbReference type="GO" id="GO:0042626">
    <property type="term" value="F:ATPase-coupled transmembrane transporter activity"/>
    <property type="evidence" value="ECO:0007669"/>
    <property type="project" value="TreeGrafter"/>
</dbReference>
<comment type="subcellular location">
    <subcellularLocation>
        <location evidence="2">Cell membrane</location>
        <topology evidence="2">Peripheral membrane protein</topology>
    </subcellularLocation>
    <subcellularLocation>
        <location evidence="1">Membrane</location>
        <topology evidence="1">Multi-pass membrane protein</topology>
    </subcellularLocation>
</comment>
<feature type="region of interest" description="Disordered" evidence="11">
    <location>
        <begin position="639"/>
        <end position="660"/>
    </location>
</feature>
<dbReference type="Pfam" id="PF13304">
    <property type="entry name" value="AAA_21"/>
    <property type="match status" value="1"/>
</dbReference>
<evidence type="ECO:0000256" key="4">
    <source>
        <dbReference type="ARBA" id="ARBA00022475"/>
    </source>
</evidence>
<accession>A0A916JWR0</accession>
<feature type="transmembrane region" description="Helical" evidence="12">
    <location>
        <begin position="74"/>
        <end position="98"/>
    </location>
</feature>
<sequence length="759" mass="77412">MVPPVQSVSAAGRGRAPAATTWPALAPGPVWGIAILCALSGALAPAPWWQLGIVGAALAVCALAGRIGAPALRLGLWGAVLFVALRVAYRVIFTSTVAPPADALLLLDLPVIPLSGPFRGISLLGPLTLAQLLATLAEASRFAAVFVVFGAANALADVRTVLARAPRPLLPVATVLALALGTVPALLLAADRVSRAARMRGERRGARLLVPVLEQAVERATTLGASMELRGFGSKLPGYRGDSPTSPPAVAGASGTGRVLLRAEGIAVRHRAGETLRTTLEDADLELSAGELTILTGPTGSGKSTLLAALAGLAPAYTGGEASGTLEVAGRVVADRRPANLAGTVALVPQRVEHSFVAETVRGELAFALVHQGIAGDALAAAVERELERFDLVRLADRDPATLSAGEATRTALAAACLLEPRILLLDEPIEDLDPASTSAVIAALRARLAAGCAVLVAEHRPEALEALASEVAVQRLEMREGSLQPGPAGGDGAVSGASDGVRAPASTCSATAPSGPSIAAGPDRAEGHRIVLLVDHVVERGGRELLRVPELSASPGEIVVLGGPNGSGKTSLLEDIALPGSSGRAPGIALVPHRVDDLLIRDTLADECRYADRRSGAERGATAARFARLIAGSIPGIASRPEPVSERDTDLSGAESAPSLGVLATTHPRDLSAGTRLVLGIAVQLASAPRTLLLDEPTRGLDAAACERLAGILVELTAADAAEGTAVVIATHDTDFADRLAAAGARTRRLRLIDGRLS</sequence>
<organism evidence="14 15">
    <name type="scientific">Leucobacter soli</name>
    <dbReference type="NCBI Taxonomy" id="2812850"/>
    <lineage>
        <taxon>Bacteria</taxon>
        <taxon>Bacillati</taxon>
        <taxon>Actinomycetota</taxon>
        <taxon>Actinomycetes</taxon>
        <taxon>Micrococcales</taxon>
        <taxon>Microbacteriaceae</taxon>
        <taxon>Leucobacter</taxon>
    </lineage>
</organism>
<dbReference type="InterPro" id="IPR003593">
    <property type="entry name" value="AAA+_ATPase"/>
</dbReference>
<keyword evidence="4" id="KW-1003">Cell membrane</keyword>
<dbReference type="Pfam" id="PF00005">
    <property type="entry name" value="ABC_tran"/>
    <property type="match status" value="1"/>
</dbReference>
<evidence type="ECO:0000256" key="1">
    <source>
        <dbReference type="ARBA" id="ARBA00004141"/>
    </source>
</evidence>
<dbReference type="CDD" id="cd16914">
    <property type="entry name" value="EcfT"/>
    <property type="match status" value="1"/>
</dbReference>
<keyword evidence="10 12" id="KW-0472">Membrane</keyword>
<dbReference type="GO" id="GO:0016887">
    <property type="term" value="F:ATP hydrolysis activity"/>
    <property type="evidence" value="ECO:0007669"/>
    <property type="project" value="InterPro"/>
</dbReference>
<dbReference type="PANTHER" id="PTHR43553:SF27">
    <property type="entry name" value="ENERGY-COUPLING FACTOR TRANSPORTER ATP-BINDING PROTEIN ECFA2"/>
    <property type="match status" value="1"/>
</dbReference>
<keyword evidence="9 12" id="KW-1133">Transmembrane helix</keyword>